<proteinExistence type="predicted"/>
<protein>
    <submittedName>
        <fullName evidence="1">Uncharacterized protein</fullName>
    </submittedName>
</protein>
<name>A0AA36GGU4_9BILA</name>
<keyword evidence="2" id="KW-1185">Reference proteome</keyword>
<comment type="caution">
    <text evidence="1">The sequence shown here is derived from an EMBL/GenBank/DDBJ whole genome shotgun (WGS) entry which is preliminary data.</text>
</comment>
<feature type="non-terminal residue" evidence="1">
    <location>
        <position position="209"/>
    </location>
</feature>
<dbReference type="Proteomes" id="UP001177023">
    <property type="component" value="Unassembled WGS sequence"/>
</dbReference>
<gene>
    <name evidence="1" type="ORF">MSPICULIGERA_LOCUS25690</name>
</gene>
<organism evidence="1 2">
    <name type="scientific">Mesorhabditis spiculigera</name>
    <dbReference type="NCBI Taxonomy" id="96644"/>
    <lineage>
        <taxon>Eukaryota</taxon>
        <taxon>Metazoa</taxon>
        <taxon>Ecdysozoa</taxon>
        <taxon>Nematoda</taxon>
        <taxon>Chromadorea</taxon>
        <taxon>Rhabditida</taxon>
        <taxon>Rhabditina</taxon>
        <taxon>Rhabditomorpha</taxon>
        <taxon>Rhabditoidea</taxon>
        <taxon>Rhabditidae</taxon>
        <taxon>Mesorhabditinae</taxon>
        <taxon>Mesorhabditis</taxon>
    </lineage>
</organism>
<evidence type="ECO:0000313" key="2">
    <source>
        <dbReference type="Proteomes" id="UP001177023"/>
    </source>
</evidence>
<evidence type="ECO:0000313" key="1">
    <source>
        <dbReference type="EMBL" id="CAJ0587735.1"/>
    </source>
</evidence>
<reference evidence="1" key="1">
    <citation type="submission" date="2023-06" db="EMBL/GenBank/DDBJ databases">
        <authorList>
            <person name="Delattre M."/>
        </authorList>
    </citation>
    <scope>NUCLEOTIDE SEQUENCE</scope>
    <source>
        <strain evidence="1">AF72</strain>
    </source>
</reference>
<sequence length="209" mass="23711">MGSATHPEAGDLDWQDTLFHTGIPSAHPRPSLAIYTNDTRDITEGRCNASCRIERALRCRQSGYMELYGKQGERNRDQLLRRFFQASHLDNGRVVYKHLTLFEGSQFLLNGCSVFRDYSSPDLAATCLIAEMGVVKDEEERPWHNLTFMGICLVVVHSVDEADQPDPLDDPTVMVPLNDLIWGKCIPRSYLVCPISEQSDPNKLLWVWA</sequence>
<dbReference type="AlphaFoldDB" id="A0AA36GGU4"/>
<accession>A0AA36GGU4</accession>
<dbReference type="EMBL" id="CATQJA010002710">
    <property type="protein sequence ID" value="CAJ0587735.1"/>
    <property type="molecule type" value="Genomic_DNA"/>
</dbReference>